<reference evidence="1" key="1">
    <citation type="submission" date="2019-11" db="EMBL/GenBank/DDBJ databases">
        <title>Genomic insights into an expanded diversity of filamentous marine cyanobacteria reveals the extraordinary biosynthetic potential of Moorea and Okeania.</title>
        <authorList>
            <person name="Ferreira Leao T."/>
            <person name="Wang M."/>
            <person name="Moss N."/>
            <person name="Da Silva R."/>
            <person name="Sanders J."/>
            <person name="Nurk S."/>
            <person name="Gurevich A."/>
            <person name="Humphrey G."/>
            <person name="Reher R."/>
            <person name="Zhu Q."/>
            <person name="Belda-Ferre P."/>
            <person name="Glukhov E."/>
            <person name="Rex R."/>
            <person name="Dorrestein P.C."/>
            <person name="Knight R."/>
            <person name="Pevzner P."/>
            <person name="Gerwick W.H."/>
            <person name="Gerwick L."/>
        </authorList>
    </citation>
    <scope>NUCLEOTIDE SEQUENCE</scope>
    <source>
        <strain evidence="1">SIO1C4</strain>
    </source>
</reference>
<accession>A0A6B3NE32</accession>
<proteinExistence type="predicted"/>
<protein>
    <submittedName>
        <fullName evidence="1">Uncharacterized protein</fullName>
    </submittedName>
</protein>
<sequence>MSNLNEINSQVIDPKVVKTEGAGKAYQSVANSMAITVQDATDYLRTNLMVSAAVSAVCLEKMLEKVPVNVGRYAPVLAAAQANVVTATENFTKVGTAAANVLKNFPSG</sequence>
<dbReference type="AlphaFoldDB" id="A0A6B3NE32"/>
<evidence type="ECO:0000313" key="1">
    <source>
        <dbReference type="EMBL" id="NER28882.1"/>
    </source>
</evidence>
<name>A0A6B3NE32_9CYAN</name>
<dbReference type="EMBL" id="JAAHFQ010000273">
    <property type="protein sequence ID" value="NER28882.1"/>
    <property type="molecule type" value="Genomic_DNA"/>
</dbReference>
<gene>
    <name evidence="1" type="ORF">F6J89_14900</name>
</gene>
<comment type="caution">
    <text evidence="1">The sequence shown here is derived from an EMBL/GenBank/DDBJ whole genome shotgun (WGS) entry which is preliminary data.</text>
</comment>
<organism evidence="1">
    <name type="scientific">Symploca sp. SIO1C4</name>
    <dbReference type="NCBI Taxonomy" id="2607765"/>
    <lineage>
        <taxon>Bacteria</taxon>
        <taxon>Bacillati</taxon>
        <taxon>Cyanobacteriota</taxon>
        <taxon>Cyanophyceae</taxon>
        <taxon>Coleofasciculales</taxon>
        <taxon>Coleofasciculaceae</taxon>
        <taxon>Symploca</taxon>
    </lineage>
</organism>